<organism evidence="1 2">
    <name type="scientific">Pleurodeles waltl</name>
    <name type="common">Iberian ribbed newt</name>
    <dbReference type="NCBI Taxonomy" id="8319"/>
    <lineage>
        <taxon>Eukaryota</taxon>
        <taxon>Metazoa</taxon>
        <taxon>Chordata</taxon>
        <taxon>Craniata</taxon>
        <taxon>Vertebrata</taxon>
        <taxon>Euteleostomi</taxon>
        <taxon>Amphibia</taxon>
        <taxon>Batrachia</taxon>
        <taxon>Caudata</taxon>
        <taxon>Salamandroidea</taxon>
        <taxon>Salamandridae</taxon>
        <taxon>Pleurodelinae</taxon>
        <taxon>Pleurodeles</taxon>
    </lineage>
</organism>
<accession>A0AAV7PRV0</accession>
<evidence type="ECO:0000313" key="1">
    <source>
        <dbReference type="EMBL" id="KAJ1131001.1"/>
    </source>
</evidence>
<sequence length="217" mass="24142">MAREDAAEWTAAPPGGKRLIGALPYEGDQEAFPRRRGQCVCLPRWWRTFGGMFVAPAIYKMDISMEDVPAAKPISVRLLGSQREHTLPGRLDICGLREPGVREKLWEVASLYFAENQGTEELADILWEALKAVLRGQAQAALGRQKKEARLACNTIVKDIICLEAAALASNKPEDSEKLRLRQSELRALAENQAKQYAIAVQRRLYDVGDKAGRLLA</sequence>
<reference evidence="1" key="1">
    <citation type="journal article" date="2022" name="bioRxiv">
        <title>Sequencing and chromosome-scale assembly of the giantPleurodeles waltlgenome.</title>
        <authorList>
            <person name="Brown T."/>
            <person name="Elewa A."/>
            <person name="Iarovenko S."/>
            <person name="Subramanian E."/>
            <person name="Araus A.J."/>
            <person name="Petzold A."/>
            <person name="Susuki M."/>
            <person name="Suzuki K.-i.T."/>
            <person name="Hayashi T."/>
            <person name="Toyoda A."/>
            <person name="Oliveira C."/>
            <person name="Osipova E."/>
            <person name="Leigh N.D."/>
            <person name="Simon A."/>
            <person name="Yun M.H."/>
        </authorList>
    </citation>
    <scope>NUCLEOTIDE SEQUENCE</scope>
    <source>
        <strain evidence="1">20211129_DDA</strain>
        <tissue evidence="1">Liver</tissue>
    </source>
</reference>
<evidence type="ECO:0000313" key="2">
    <source>
        <dbReference type="Proteomes" id="UP001066276"/>
    </source>
</evidence>
<protein>
    <submittedName>
        <fullName evidence="1">Uncharacterized protein</fullName>
    </submittedName>
</protein>
<dbReference type="Proteomes" id="UP001066276">
    <property type="component" value="Chromosome 7"/>
</dbReference>
<dbReference type="EMBL" id="JANPWB010000011">
    <property type="protein sequence ID" value="KAJ1131001.1"/>
    <property type="molecule type" value="Genomic_DNA"/>
</dbReference>
<keyword evidence="2" id="KW-1185">Reference proteome</keyword>
<dbReference type="AlphaFoldDB" id="A0AAV7PRV0"/>
<name>A0AAV7PRV0_PLEWA</name>
<comment type="caution">
    <text evidence="1">The sequence shown here is derived from an EMBL/GenBank/DDBJ whole genome shotgun (WGS) entry which is preliminary data.</text>
</comment>
<proteinExistence type="predicted"/>
<gene>
    <name evidence="1" type="ORF">NDU88_009344</name>
</gene>